<dbReference type="KEGG" id="amr:AM1_D0065"/>
<dbReference type="Proteomes" id="UP000000268">
    <property type="component" value="Plasmid pREB4"/>
</dbReference>
<geneLocation type="plasmid" evidence="2 3">
    <name>pREB4</name>
</geneLocation>
<feature type="region of interest" description="Disordered" evidence="1">
    <location>
        <begin position="159"/>
        <end position="182"/>
    </location>
</feature>
<gene>
    <name evidence="2" type="ordered locus">AM1_D0065</name>
</gene>
<feature type="compositionally biased region" description="Low complexity" evidence="1">
    <location>
        <begin position="166"/>
        <end position="182"/>
    </location>
</feature>
<keyword evidence="3" id="KW-1185">Reference proteome</keyword>
<keyword evidence="2" id="KW-0614">Plasmid</keyword>
<protein>
    <submittedName>
        <fullName evidence="2">Uncharacterized protein</fullName>
    </submittedName>
</protein>
<reference evidence="2 3" key="1">
    <citation type="journal article" date="2008" name="Proc. Natl. Acad. Sci. U.S.A.">
        <title>Niche adaptation and genome expansion in the chlorophyll d-producing cyanobacterium Acaryochloris marina.</title>
        <authorList>
            <person name="Swingley W.D."/>
            <person name="Chen M."/>
            <person name="Cheung P.C."/>
            <person name="Conrad A.L."/>
            <person name="Dejesa L.C."/>
            <person name="Hao J."/>
            <person name="Honchak B.M."/>
            <person name="Karbach L.E."/>
            <person name="Kurdoglu A."/>
            <person name="Lahiri S."/>
            <person name="Mastrian S.D."/>
            <person name="Miyashita H."/>
            <person name="Page L."/>
            <person name="Ramakrishna P."/>
            <person name="Satoh S."/>
            <person name="Sattley W.M."/>
            <person name="Shimada Y."/>
            <person name="Taylor H.L."/>
            <person name="Tomo T."/>
            <person name="Tsuchiya T."/>
            <person name="Wang Z.T."/>
            <person name="Raymond J."/>
            <person name="Mimuro M."/>
            <person name="Blankenship R.E."/>
            <person name="Touchman J.W."/>
        </authorList>
    </citation>
    <scope>NUCLEOTIDE SEQUENCE [LARGE SCALE GENOMIC DNA]</scope>
    <source>
        <strain evidence="3">MBIC 11017</strain>
        <plasmid evidence="3">Plasmid pREB4</plasmid>
    </source>
</reference>
<evidence type="ECO:0000256" key="1">
    <source>
        <dbReference type="SAM" id="MobiDB-lite"/>
    </source>
</evidence>
<dbReference type="RefSeq" id="WP_012167805.1">
    <property type="nucleotide sequence ID" value="NC_009929.1"/>
</dbReference>
<proteinExistence type="predicted"/>
<evidence type="ECO:0000313" key="2">
    <source>
        <dbReference type="EMBL" id="ABW32560.1"/>
    </source>
</evidence>
<dbReference type="AlphaFoldDB" id="A8ZNH4"/>
<accession>A8ZNH4</accession>
<sequence length="182" mass="20222">MSNQSFSKTLKTLQISKEDLIELRGICGLGEIEEFSESDIEMLKEVVQHKQSGAITYTEAWQQMQAEVVPVEAEPVAEKLDGTDHILERAEKIADEDGERVLRSLDGYGDDLQTDVTGAYMNRLNHLFQNARVQKAVVEEPDELAKKPGPFTSRLRERLAAQAKQTALPASTTSSTETSPTE</sequence>
<name>A8ZNH4_ACAM1</name>
<dbReference type="HOGENOM" id="CLU_1479004_0_0_3"/>
<organism evidence="2 3">
    <name type="scientific">Acaryochloris marina (strain MBIC 11017)</name>
    <dbReference type="NCBI Taxonomy" id="329726"/>
    <lineage>
        <taxon>Bacteria</taxon>
        <taxon>Bacillati</taxon>
        <taxon>Cyanobacteriota</taxon>
        <taxon>Cyanophyceae</taxon>
        <taxon>Acaryochloridales</taxon>
        <taxon>Acaryochloridaceae</taxon>
        <taxon>Acaryochloris</taxon>
    </lineage>
</organism>
<dbReference type="EMBL" id="CP000841">
    <property type="protein sequence ID" value="ABW32560.1"/>
    <property type="molecule type" value="Genomic_DNA"/>
</dbReference>
<evidence type="ECO:0000313" key="3">
    <source>
        <dbReference type="Proteomes" id="UP000000268"/>
    </source>
</evidence>